<protein>
    <submittedName>
        <fullName evidence="3">Uncharacterized protein</fullName>
    </submittedName>
</protein>
<feature type="transmembrane region" description="Helical" evidence="2">
    <location>
        <begin position="225"/>
        <end position="243"/>
    </location>
</feature>
<name>A0A5M6I6M5_9PROT</name>
<proteinExistence type="predicted"/>
<dbReference type="Proteomes" id="UP000324065">
    <property type="component" value="Unassembled WGS sequence"/>
</dbReference>
<organism evidence="3 4">
    <name type="scientific">Roseospira marina</name>
    <dbReference type="NCBI Taxonomy" id="140057"/>
    <lineage>
        <taxon>Bacteria</taxon>
        <taxon>Pseudomonadati</taxon>
        <taxon>Pseudomonadota</taxon>
        <taxon>Alphaproteobacteria</taxon>
        <taxon>Rhodospirillales</taxon>
        <taxon>Rhodospirillaceae</taxon>
        <taxon>Roseospira</taxon>
    </lineage>
</organism>
<feature type="region of interest" description="Disordered" evidence="1">
    <location>
        <begin position="20"/>
        <end position="43"/>
    </location>
</feature>
<keyword evidence="2" id="KW-0812">Transmembrane</keyword>
<reference evidence="3 4" key="1">
    <citation type="submission" date="2019-09" db="EMBL/GenBank/DDBJ databases">
        <title>Genome sequence of Roseospira marina, one of the more divergent members of the non-sulfur purple photosynthetic bacterial family, the Rhodospirillaceae.</title>
        <authorList>
            <person name="Meyer T."/>
            <person name="Kyndt J."/>
        </authorList>
    </citation>
    <scope>NUCLEOTIDE SEQUENCE [LARGE SCALE GENOMIC DNA]</scope>
    <source>
        <strain evidence="3 4">DSM 15113</strain>
    </source>
</reference>
<keyword evidence="2" id="KW-0472">Membrane</keyword>
<accession>A0A5M6I6M5</accession>
<sequence>MAKKMDRAIGRLVVAALKPPPRSRARRSIPPAKPPTTPEAMIGSDDGYLAAMRRGWQAPVRQLGMIDVSAAPWLVDAVIKGYRQGFKNTQIATALRTAGGVMSKEEKAERGLVPTARLGTAFFDALTAKGRADPVLASRAIVSRVTRAAVWTRDRDQYLRISEQGDRKRWITVLHRGPRCCTWAYNNDKKGFDLPPELPIPSCDKEFCSCRAVLTPVPGPDHGQIALGIAVVAGVATILIVALT</sequence>
<keyword evidence="4" id="KW-1185">Reference proteome</keyword>
<comment type="caution">
    <text evidence="3">The sequence shown here is derived from an EMBL/GenBank/DDBJ whole genome shotgun (WGS) entry which is preliminary data.</text>
</comment>
<dbReference type="EMBL" id="VWPJ01000032">
    <property type="protein sequence ID" value="KAA5603753.1"/>
    <property type="molecule type" value="Genomic_DNA"/>
</dbReference>
<evidence type="ECO:0000313" key="4">
    <source>
        <dbReference type="Proteomes" id="UP000324065"/>
    </source>
</evidence>
<evidence type="ECO:0000256" key="2">
    <source>
        <dbReference type="SAM" id="Phobius"/>
    </source>
</evidence>
<gene>
    <name evidence="3" type="ORF">F1188_19345</name>
</gene>
<keyword evidence="2" id="KW-1133">Transmembrane helix</keyword>
<evidence type="ECO:0000256" key="1">
    <source>
        <dbReference type="SAM" id="MobiDB-lite"/>
    </source>
</evidence>
<evidence type="ECO:0000313" key="3">
    <source>
        <dbReference type="EMBL" id="KAA5603753.1"/>
    </source>
</evidence>
<dbReference type="AlphaFoldDB" id="A0A5M6I6M5"/>
<dbReference type="RefSeq" id="WP_150064097.1">
    <property type="nucleotide sequence ID" value="NZ_JACHII010000029.1"/>
</dbReference>